<dbReference type="InterPro" id="IPR004446">
    <property type="entry name" value="Heptose_bisP_phosphatase"/>
</dbReference>
<dbReference type="NCBIfam" id="TIGR01656">
    <property type="entry name" value="Histidinol-ppas"/>
    <property type="match status" value="1"/>
</dbReference>
<dbReference type="CDD" id="cd07503">
    <property type="entry name" value="HAD_HisB-N"/>
    <property type="match status" value="1"/>
</dbReference>
<comment type="subcellular location">
    <subcellularLocation>
        <location evidence="1">Cytoplasm</location>
    </subcellularLocation>
</comment>
<evidence type="ECO:0000256" key="4">
    <source>
        <dbReference type="ARBA" id="ARBA00022723"/>
    </source>
</evidence>
<dbReference type="RefSeq" id="WP_349244457.1">
    <property type="nucleotide sequence ID" value="NZ_JASCXX010000008.1"/>
</dbReference>
<keyword evidence="8" id="KW-0812">Transmembrane</keyword>
<keyword evidence="6" id="KW-0119">Carbohydrate metabolism</keyword>
<keyword evidence="3" id="KW-0963">Cytoplasm</keyword>
<gene>
    <name evidence="9" type="ORF">QJ522_08335</name>
</gene>
<protein>
    <recommendedName>
        <fullName evidence="7">D,D-heptose 1,7-bisphosphate phosphatase</fullName>
    </recommendedName>
</protein>
<dbReference type="PANTHER" id="PTHR42891:SF1">
    <property type="entry name" value="D-GLYCERO-BETA-D-MANNO-HEPTOSE-1,7-BISPHOSPHATE 7-PHOSPHATASE"/>
    <property type="match status" value="1"/>
</dbReference>
<evidence type="ECO:0000256" key="1">
    <source>
        <dbReference type="ARBA" id="ARBA00004496"/>
    </source>
</evidence>
<proteinExistence type="inferred from homology"/>
<dbReference type="EMBL" id="JASCXX010000008">
    <property type="protein sequence ID" value="MDI6449048.1"/>
    <property type="molecule type" value="Genomic_DNA"/>
</dbReference>
<organism evidence="9 10">
    <name type="scientific">Anaerobaca lacustris</name>
    <dbReference type="NCBI Taxonomy" id="3044600"/>
    <lineage>
        <taxon>Bacteria</taxon>
        <taxon>Pseudomonadati</taxon>
        <taxon>Planctomycetota</taxon>
        <taxon>Phycisphaerae</taxon>
        <taxon>Sedimentisphaerales</taxon>
        <taxon>Anaerobacaceae</taxon>
        <taxon>Anaerobaca</taxon>
    </lineage>
</organism>
<evidence type="ECO:0000313" key="10">
    <source>
        <dbReference type="Proteomes" id="UP001431776"/>
    </source>
</evidence>
<accession>A0AAW6TTV4</accession>
<feature type="transmembrane region" description="Helical" evidence="8">
    <location>
        <begin position="296"/>
        <end position="319"/>
    </location>
</feature>
<evidence type="ECO:0000256" key="3">
    <source>
        <dbReference type="ARBA" id="ARBA00022490"/>
    </source>
</evidence>
<dbReference type="InterPro" id="IPR036412">
    <property type="entry name" value="HAD-like_sf"/>
</dbReference>
<dbReference type="GO" id="GO:0016791">
    <property type="term" value="F:phosphatase activity"/>
    <property type="evidence" value="ECO:0007669"/>
    <property type="project" value="InterPro"/>
</dbReference>
<dbReference type="InterPro" id="IPR006543">
    <property type="entry name" value="Histidinol-phos"/>
</dbReference>
<comment type="similarity">
    <text evidence="2">Belongs to the GmhB family.</text>
</comment>
<dbReference type="AlphaFoldDB" id="A0AAW6TTV4"/>
<evidence type="ECO:0000313" key="9">
    <source>
        <dbReference type="EMBL" id="MDI6449048.1"/>
    </source>
</evidence>
<dbReference type="PANTHER" id="PTHR42891">
    <property type="entry name" value="D-GLYCERO-BETA-D-MANNO-HEPTOSE-1,7-BISPHOSPHATE 7-PHOSPHATASE"/>
    <property type="match status" value="1"/>
</dbReference>
<keyword evidence="4" id="KW-0479">Metal-binding</keyword>
<dbReference type="Proteomes" id="UP001431776">
    <property type="component" value="Unassembled WGS sequence"/>
</dbReference>
<dbReference type="GO" id="GO:0046872">
    <property type="term" value="F:metal ion binding"/>
    <property type="evidence" value="ECO:0007669"/>
    <property type="project" value="UniProtKB-KW"/>
</dbReference>
<reference evidence="9" key="1">
    <citation type="submission" date="2023-05" db="EMBL/GenBank/DDBJ databases">
        <title>Anaerotaeda fermentans gen. nov., sp. nov., a novel anaerobic planctomycete of the new family within the order Sedimentisphaerales isolated from Taman Peninsula, Russia.</title>
        <authorList>
            <person name="Khomyakova M.A."/>
            <person name="Merkel A.Y."/>
            <person name="Slobodkin A.I."/>
        </authorList>
    </citation>
    <scope>NUCLEOTIDE SEQUENCE</scope>
    <source>
        <strain evidence="9">M17dextr</strain>
    </source>
</reference>
<keyword evidence="8" id="KW-0472">Membrane</keyword>
<name>A0AAW6TTV4_9BACT</name>
<dbReference type="GO" id="GO:0005737">
    <property type="term" value="C:cytoplasm"/>
    <property type="evidence" value="ECO:0007669"/>
    <property type="project" value="UniProtKB-SubCell"/>
</dbReference>
<evidence type="ECO:0000256" key="8">
    <source>
        <dbReference type="SAM" id="Phobius"/>
    </source>
</evidence>
<evidence type="ECO:0000256" key="7">
    <source>
        <dbReference type="ARBA" id="ARBA00031828"/>
    </source>
</evidence>
<dbReference type="NCBIfam" id="TIGR01662">
    <property type="entry name" value="HAD-SF-IIIA"/>
    <property type="match status" value="1"/>
</dbReference>
<keyword evidence="5 9" id="KW-0378">Hydrolase</keyword>
<dbReference type="InterPro" id="IPR006549">
    <property type="entry name" value="HAD-SF_hydro_IIIA"/>
</dbReference>
<keyword evidence="8" id="KW-1133">Transmembrane helix</keyword>
<comment type="caution">
    <text evidence="9">The sequence shown here is derived from an EMBL/GenBank/DDBJ whole genome shotgun (WGS) entry which is preliminary data.</text>
</comment>
<dbReference type="GO" id="GO:0005975">
    <property type="term" value="P:carbohydrate metabolic process"/>
    <property type="evidence" value="ECO:0007669"/>
    <property type="project" value="InterPro"/>
</dbReference>
<dbReference type="Pfam" id="PF13242">
    <property type="entry name" value="Hydrolase_like"/>
    <property type="match status" value="1"/>
</dbReference>
<dbReference type="SUPFAM" id="SSF56784">
    <property type="entry name" value="HAD-like"/>
    <property type="match status" value="1"/>
</dbReference>
<dbReference type="InterPro" id="IPR023214">
    <property type="entry name" value="HAD_sf"/>
</dbReference>
<evidence type="ECO:0000256" key="6">
    <source>
        <dbReference type="ARBA" id="ARBA00023277"/>
    </source>
</evidence>
<evidence type="ECO:0000256" key="2">
    <source>
        <dbReference type="ARBA" id="ARBA00005628"/>
    </source>
</evidence>
<dbReference type="Gene3D" id="3.40.50.1000">
    <property type="entry name" value="HAD superfamily/HAD-like"/>
    <property type="match status" value="1"/>
</dbReference>
<keyword evidence="10" id="KW-1185">Reference proteome</keyword>
<sequence>MANAAVFFDRDGTLIEDPGYLSHPDQVKLLDGAAEVLKEVGLLGYKTVVVSNQSAVARGIVSEEMLERIHQRLRELLAIKGASLDGIYYCPYHPDGVIPNYRRDSDWRKPEPGMLLAAAEEMDLDLKQSWMVGDSGRDVEAGRRAGCRTILLRSGPADPDVSDDGRPDHVAVNLREAANMIKNFDPSSREEPFQAVASEADMASEHDYKVTPLEAEQLRIEPPQVEDADALDEQAEPDRETTALLVDILEQLKRMQKAEMFGEFSIMRLLAGIVQVFVLFCLLMAIWFLMSPDRQTTSIFLSLGFGTVLQLMALTFYIMQGRQ</sequence>
<evidence type="ECO:0000256" key="5">
    <source>
        <dbReference type="ARBA" id="ARBA00022801"/>
    </source>
</evidence>
<feature type="transmembrane region" description="Helical" evidence="8">
    <location>
        <begin position="269"/>
        <end position="290"/>
    </location>
</feature>